<dbReference type="Pfam" id="PF00072">
    <property type="entry name" value="Response_reg"/>
    <property type="match status" value="1"/>
</dbReference>
<organism evidence="8 9">
    <name type="scientific">Spirosoma sordidisoli</name>
    <dbReference type="NCBI Taxonomy" id="2502893"/>
    <lineage>
        <taxon>Bacteria</taxon>
        <taxon>Pseudomonadati</taxon>
        <taxon>Bacteroidota</taxon>
        <taxon>Cytophagia</taxon>
        <taxon>Cytophagales</taxon>
        <taxon>Cytophagaceae</taxon>
        <taxon>Spirosoma</taxon>
    </lineage>
</organism>
<keyword evidence="3" id="KW-0805">Transcription regulation</keyword>
<protein>
    <submittedName>
        <fullName evidence="8">Sigma-54-dependent Fis family transcriptional regulator</fullName>
    </submittedName>
</protein>
<name>A0A4Q2UXV2_9BACT</name>
<dbReference type="SMART" id="SM00448">
    <property type="entry name" value="REC"/>
    <property type="match status" value="1"/>
</dbReference>
<comment type="caution">
    <text evidence="8">The sequence shown here is derived from an EMBL/GenBank/DDBJ whole genome shotgun (WGS) entry which is preliminary data.</text>
</comment>
<sequence length="465" mass="51416">MLLIIDDDSAVQTSLSLLFRKAGFAVRVADGPFETREVLEQEVPEAILLDMNFSVDTSGDDGLRLLRYIRERVPGVPVILITGWGSIDLAVAGMKAGASDFITKPWQNDHLLQSVQTSLQLAGTGRSGGEPVSAGRRQLDERFQFDTIVGEDPRLLEVLETIGRVAPTDAPVLITGESGTGKELIAEAIHQNSRRKRQPFIKVNLGGISSTLFESELFGHVRGAFTDARSDRVGRFELAHKGSIFLDEIGDLDPAAQVKLLRVLQDRTFEPLGSSKTRTVDVRVICATNRNLEEMVSQGLFREDLYYRINLITVRLPALRERPADIPKLVAFFINNLKTLYNRPALQVGKDTLQWLKGLSLPGNIRQLKNIVERAVLLAPADTLTVADFEKHVTPLGSRPAGLAANAGMPAVGTMTLEEMEFQMIQRAMAFHNNRVANVARALGITRFALYRRLEKYGIAYNTDD</sequence>
<evidence type="ECO:0000256" key="5">
    <source>
        <dbReference type="PROSITE-ProRule" id="PRU00169"/>
    </source>
</evidence>
<evidence type="ECO:0000256" key="2">
    <source>
        <dbReference type="ARBA" id="ARBA00022840"/>
    </source>
</evidence>
<evidence type="ECO:0000256" key="1">
    <source>
        <dbReference type="ARBA" id="ARBA00022741"/>
    </source>
</evidence>
<feature type="domain" description="Sigma-54 factor interaction" evidence="6">
    <location>
        <begin position="148"/>
        <end position="377"/>
    </location>
</feature>
<dbReference type="PROSITE" id="PS50045">
    <property type="entry name" value="SIGMA54_INTERACT_4"/>
    <property type="match status" value="1"/>
</dbReference>
<dbReference type="GO" id="GO:0043565">
    <property type="term" value="F:sequence-specific DNA binding"/>
    <property type="evidence" value="ECO:0007669"/>
    <property type="project" value="InterPro"/>
</dbReference>
<keyword evidence="1" id="KW-0547">Nucleotide-binding</keyword>
<dbReference type="GO" id="GO:0006355">
    <property type="term" value="P:regulation of DNA-templated transcription"/>
    <property type="evidence" value="ECO:0007669"/>
    <property type="project" value="InterPro"/>
</dbReference>
<dbReference type="RefSeq" id="WP_129600913.1">
    <property type="nucleotide sequence ID" value="NZ_SBLB01000001.1"/>
</dbReference>
<dbReference type="PANTHER" id="PTHR32071">
    <property type="entry name" value="TRANSCRIPTIONAL REGULATORY PROTEIN"/>
    <property type="match status" value="1"/>
</dbReference>
<dbReference type="SUPFAM" id="SSF46689">
    <property type="entry name" value="Homeodomain-like"/>
    <property type="match status" value="1"/>
</dbReference>
<keyword evidence="9" id="KW-1185">Reference proteome</keyword>
<evidence type="ECO:0000256" key="3">
    <source>
        <dbReference type="ARBA" id="ARBA00023015"/>
    </source>
</evidence>
<evidence type="ECO:0000256" key="4">
    <source>
        <dbReference type="ARBA" id="ARBA00023163"/>
    </source>
</evidence>
<dbReference type="InterPro" id="IPR002078">
    <property type="entry name" value="Sigma_54_int"/>
</dbReference>
<accession>A0A4Q2UXV2</accession>
<dbReference type="InterPro" id="IPR025943">
    <property type="entry name" value="Sigma_54_int_dom_ATP-bd_2"/>
</dbReference>
<dbReference type="PROSITE" id="PS50110">
    <property type="entry name" value="RESPONSE_REGULATORY"/>
    <property type="match status" value="1"/>
</dbReference>
<dbReference type="AlphaFoldDB" id="A0A4Q2UXV2"/>
<reference evidence="8 9" key="1">
    <citation type="submission" date="2019-01" db="EMBL/GenBank/DDBJ databases">
        <title>Spirosoma flava sp. nov., a propanil-degrading bacterium isolated from herbicide-contaminated soil.</title>
        <authorList>
            <person name="Zhang L."/>
            <person name="Jiang J.-D."/>
        </authorList>
    </citation>
    <scope>NUCLEOTIDE SEQUENCE [LARGE SCALE GENOMIC DNA]</scope>
    <source>
        <strain evidence="8 9">TY50</strain>
    </source>
</reference>
<dbReference type="PROSITE" id="PS00675">
    <property type="entry name" value="SIGMA54_INTERACT_1"/>
    <property type="match status" value="1"/>
</dbReference>
<dbReference type="InterPro" id="IPR003593">
    <property type="entry name" value="AAA+_ATPase"/>
</dbReference>
<dbReference type="Gene3D" id="1.10.8.60">
    <property type="match status" value="1"/>
</dbReference>
<dbReference type="InterPro" id="IPR002197">
    <property type="entry name" value="HTH_Fis"/>
</dbReference>
<dbReference type="GO" id="GO:0000160">
    <property type="term" value="P:phosphorelay signal transduction system"/>
    <property type="evidence" value="ECO:0007669"/>
    <property type="project" value="InterPro"/>
</dbReference>
<dbReference type="InterPro" id="IPR025662">
    <property type="entry name" value="Sigma_54_int_dom_ATP-bd_1"/>
</dbReference>
<dbReference type="InterPro" id="IPR058031">
    <property type="entry name" value="AAA_lid_NorR"/>
</dbReference>
<dbReference type="SMART" id="SM00382">
    <property type="entry name" value="AAA"/>
    <property type="match status" value="1"/>
</dbReference>
<dbReference type="InterPro" id="IPR009057">
    <property type="entry name" value="Homeodomain-like_sf"/>
</dbReference>
<feature type="domain" description="Response regulatory" evidence="7">
    <location>
        <begin position="1"/>
        <end position="119"/>
    </location>
</feature>
<dbReference type="Pfam" id="PF02954">
    <property type="entry name" value="HTH_8"/>
    <property type="match status" value="1"/>
</dbReference>
<dbReference type="CDD" id="cd00009">
    <property type="entry name" value="AAA"/>
    <property type="match status" value="1"/>
</dbReference>
<dbReference type="GO" id="GO:0005524">
    <property type="term" value="F:ATP binding"/>
    <property type="evidence" value="ECO:0007669"/>
    <property type="project" value="UniProtKB-KW"/>
</dbReference>
<dbReference type="SUPFAM" id="SSF52540">
    <property type="entry name" value="P-loop containing nucleoside triphosphate hydrolases"/>
    <property type="match status" value="1"/>
</dbReference>
<dbReference type="InterPro" id="IPR001789">
    <property type="entry name" value="Sig_transdc_resp-reg_receiver"/>
</dbReference>
<evidence type="ECO:0000313" key="8">
    <source>
        <dbReference type="EMBL" id="RYC71899.1"/>
    </source>
</evidence>
<dbReference type="Proteomes" id="UP000290407">
    <property type="component" value="Unassembled WGS sequence"/>
</dbReference>
<gene>
    <name evidence="8" type="ORF">EQG79_07175</name>
</gene>
<dbReference type="Gene3D" id="1.10.10.60">
    <property type="entry name" value="Homeodomain-like"/>
    <property type="match status" value="1"/>
</dbReference>
<dbReference type="InterPro" id="IPR011006">
    <property type="entry name" value="CheY-like_superfamily"/>
</dbReference>
<keyword evidence="2" id="KW-0067">ATP-binding</keyword>
<evidence type="ECO:0000259" key="6">
    <source>
        <dbReference type="PROSITE" id="PS50045"/>
    </source>
</evidence>
<dbReference type="SUPFAM" id="SSF52172">
    <property type="entry name" value="CheY-like"/>
    <property type="match status" value="1"/>
</dbReference>
<proteinExistence type="predicted"/>
<dbReference type="FunFam" id="3.40.50.300:FF:000006">
    <property type="entry name" value="DNA-binding transcriptional regulator NtrC"/>
    <property type="match status" value="1"/>
</dbReference>
<dbReference type="PANTHER" id="PTHR32071:SF57">
    <property type="entry name" value="C4-DICARBOXYLATE TRANSPORT TRANSCRIPTIONAL REGULATORY PROTEIN DCTD"/>
    <property type="match status" value="1"/>
</dbReference>
<dbReference type="InterPro" id="IPR027417">
    <property type="entry name" value="P-loop_NTPase"/>
</dbReference>
<dbReference type="Gene3D" id="3.40.50.2300">
    <property type="match status" value="1"/>
</dbReference>
<dbReference type="Pfam" id="PF25601">
    <property type="entry name" value="AAA_lid_14"/>
    <property type="match status" value="1"/>
</dbReference>
<dbReference type="Gene3D" id="3.40.50.300">
    <property type="entry name" value="P-loop containing nucleotide triphosphate hydrolases"/>
    <property type="match status" value="1"/>
</dbReference>
<feature type="modified residue" description="4-aspartylphosphate" evidence="5">
    <location>
        <position position="50"/>
    </location>
</feature>
<dbReference type="Pfam" id="PF00158">
    <property type="entry name" value="Sigma54_activat"/>
    <property type="match status" value="1"/>
</dbReference>
<dbReference type="PROSITE" id="PS00676">
    <property type="entry name" value="SIGMA54_INTERACT_2"/>
    <property type="match status" value="1"/>
</dbReference>
<dbReference type="PRINTS" id="PR01590">
    <property type="entry name" value="HTHFIS"/>
</dbReference>
<evidence type="ECO:0000259" key="7">
    <source>
        <dbReference type="PROSITE" id="PS50110"/>
    </source>
</evidence>
<keyword evidence="5" id="KW-0597">Phosphoprotein</keyword>
<keyword evidence="4" id="KW-0804">Transcription</keyword>
<dbReference type="EMBL" id="SBLB01000001">
    <property type="protein sequence ID" value="RYC71899.1"/>
    <property type="molecule type" value="Genomic_DNA"/>
</dbReference>
<evidence type="ECO:0000313" key="9">
    <source>
        <dbReference type="Proteomes" id="UP000290407"/>
    </source>
</evidence>